<dbReference type="PANTHER" id="PTHR46832:SF1">
    <property type="entry name" value="5'-METHYLTHIOADENOSINE_S-ADENOSYLHOMOCYSTEINE NUCLEOSIDASE"/>
    <property type="match status" value="1"/>
</dbReference>
<evidence type="ECO:0000256" key="6">
    <source>
        <dbReference type="HAMAP-Rule" id="MF_01684"/>
    </source>
</evidence>
<feature type="binding site" evidence="6">
    <location>
        <begin position="183"/>
        <end position="184"/>
    </location>
    <ligand>
        <name>substrate</name>
    </ligand>
</feature>
<dbReference type="GO" id="GO:0008782">
    <property type="term" value="F:adenosylhomocysteine nucleosidase activity"/>
    <property type="evidence" value="ECO:0007669"/>
    <property type="project" value="UniProtKB-UniRule"/>
</dbReference>
<comment type="function">
    <text evidence="6">Catalyzes the irreversible cleavage of the glycosidic bond in both 5'-methylthioadenosine (MTA) and S-adenosylhomocysteine (SAH/AdoHcy) to adenine and the corresponding thioribose, 5'-methylthioribose and S-ribosylhomocysteine, respectively. Also cleaves 5'-deoxyadenosine, a toxic by-product of radical S-adenosylmethionine (SAM) enzymes, into 5-deoxyribose and adenine.</text>
</comment>
<keyword evidence="3 6" id="KW-0378">Hydrolase</keyword>
<evidence type="ECO:0000256" key="2">
    <source>
        <dbReference type="ARBA" id="ARBA00022605"/>
    </source>
</evidence>
<keyword evidence="8" id="KW-0326">Glycosidase</keyword>
<evidence type="ECO:0000256" key="3">
    <source>
        <dbReference type="ARBA" id="ARBA00022801"/>
    </source>
</evidence>
<organism evidence="8 9">
    <name type="scientific">Kingella denitrificans ATCC 33394</name>
    <dbReference type="NCBI Taxonomy" id="888741"/>
    <lineage>
        <taxon>Bacteria</taxon>
        <taxon>Pseudomonadati</taxon>
        <taxon>Pseudomonadota</taxon>
        <taxon>Betaproteobacteria</taxon>
        <taxon>Neisseriales</taxon>
        <taxon>Neisseriaceae</taxon>
        <taxon>Kingella</taxon>
    </lineage>
</organism>
<evidence type="ECO:0000259" key="7">
    <source>
        <dbReference type="Pfam" id="PF01048"/>
    </source>
</evidence>
<evidence type="ECO:0000313" key="8">
    <source>
        <dbReference type="EMBL" id="EGC18446.1"/>
    </source>
</evidence>
<dbReference type="InterPro" id="IPR035994">
    <property type="entry name" value="Nucleoside_phosphorylase_sf"/>
</dbReference>
<keyword evidence="4 6" id="KW-0486">Methionine biosynthesis</keyword>
<feature type="active site" description="Proton donor" evidence="6">
    <location>
        <position position="207"/>
    </location>
</feature>
<comment type="caution">
    <text evidence="8">The sequence shown here is derived from an EMBL/GenBank/DDBJ whole genome shotgun (WGS) entry which is preliminary data.</text>
</comment>
<dbReference type="Proteomes" id="UP000004088">
    <property type="component" value="Unassembled WGS sequence"/>
</dbReference>
<dbReference type="NCBIfam" id="TIGR01704">
    <property type="entry name" value="MTA_SAH-Nsdase"/>
    <property type="match status" value="1"/>
</dbReference>
<feature type="binding site" evidence="6">
    <location>
        <position position="162"/>
    </location>
    <ligand>
        <name>substrate</name>
    </ligand>
</feature>
<dbReference type="EC" id="3.2.2.9" evidence="6"/>
<feature type="domain" description="Nucleoside phosphorylase" evidence="7">
    <location>
        <begin position="10"/>
        <end position="237"/>
    </location>
</feature>
<sequence length="239" mass="25240">MNPTAKHGQRIGIIGAMEAEVALLRDSLNGLKTHRFGKNFVVYTGQFAGKDIALCQSGIGKVNAAIATTLLKEHFAPDMVINTGSAGGIGGGLKVGDVVVGTHIMHHDVDVTAFGYQHGQVPQLPAAFTCDKTLVAAAEKAACTFQAARVMHGLIVSGDSFINSKAAIEQIHARLPQPLAVEMEAAAIAQTCYQLDTPFVVIRAISDSAEDSASVSFEEFLEVAAKHSAQMVQQMIRAL</sequence>
<dbReference type="STRING" id="888741.HMPREF9098_0108"/>
<dbReference type="AlphaFoldDB" id="F0EW74"/>
<dbReference type="InterPro" id="IPR000845">
    <property type="entry name" value="Nucleoside_phosphorylase_d"/>
</dbReference>
<keyword evidence="2 6" id="KW-0028">Amino-acid biosynthesis</keyword>
<name>F0EW74_9NEIS</name>
<dbReference type="SUPFAM" id="SSF53167">
    <property type="entry name" value="Purine and uridine phosphorylases"/>
    <property type="match status" value="1"/>
</dbReference>
<dbReference type="GO" id="GO:0005829">
    <property type="term" value="C:cytosol"/>
    <property type="evidence" value="ECO:0007669"/>
    <property type="project" value="TreeGrafter"/>
</dbReference>
<dbReference type="FunFam" id="3.40.50.1580:FF:000001">
    <property type="entry name" value="MTA/SAH nucleosidase family protein"/>
    <property type="match status" value="1"/>
</dbReference>
<feature type="active site" description="Proton acceptor" evidence="6">
    <location>
        <position position="20"/>
    </location>
</feature>
<dbReference type="GO" id="GO:0019509">
    <property type="term" value="P:L-methionine salvage from methylthioadenosine"/>
    <property type="evidence" value="ECO:0007669"/>
    <property type="project" value="UniProtKB-UniRule"/>
</dbReference>
<dbReference type="HOGENOM" id="CLU_031248_2_0_4"/>
<feature type="binding site" evidence="6">
    <location>
        <position position="87"/>
    </location>
    <ligand>
        <name>substrate</name>
    </ligand>
</feature>
<evidence type="ECO:0000256" key="1">
    <source>
        <dbReference type="ARBA" id="ARBA00004945"/>
    </source>
</evidence>
<dbReference type="NCBIfam" id="NF004079">
    <property type="entry name" value="PRK05584.1"/>
    <property type="match status" value="1"/>
</dbReference>
<dbReference type="EMBL" id="AEWV01000003">
    <property type="protein sequence ID" value="EGC18446.1"/>
    <property type="molecule type" value="Genomic_DNA"/>
</dbReference>
<comment type="pathway">
    <text evidence="1 6">Amino-acid biosynthesis; L-methionine biosynthesis via salvage pathway; S-methyl-5-thio-alpha-D-ribose 1-phosphate from S-methyl-5'-thioadenosine (hydrolase route): step 1/2.</text>
</comment>
<dbReference type="UniPathway" id="UPA00904">
    <property type="reaction ID" value="UER00871"/>
</dbReference>
<dbReference type="PANTHER" id="PTHR46832">
    <property type="entry name" value="5'-METHYLTHIOADENOSINE/S-ADENOSYLHOMOCYSTEINE NUCLEOSIDASE"/>
    <property type="match status" value="1"/>
</dbReference>
<accession>F0EW74</accession>
<comment type="catalytic activity">
    <reaction evidence="5">
        <text>5'-deoxyadenosine + H2O = 5-deoxy-D-ribose + adenine</text>
        <dbReference type="Rhea" id="RHEA:29859"/>
        <dbReference type="ChEBI" id="CHEBI:15377"/>
        <dbReference type="ChEBI" id="CHEBI:16708"/>
        <dbReference type="ChEBI" id="CHEBI:17319"/>
        <dbReference type="ChEBI" id="CHEBI:149540"/>
        <dbReference type="EC" id="3.2.2.9"/>
    </reaction>
    <physiologicalReaction direction="left-to-right" evidence="5">
        <dbReference type="Rhea" id="RHEA:29860"/>
    </physiologicalReaction>
</comment>
<comment type="catalytic activity">
    <reaction evidence="6">
        <text>S-adenosyl-L-homocysteine + H2O = S-(5-deoxy-D-ribos-5-yl)-L-homocysteine + adenine</text>
        <dbReference type="Rhea" id="RHEA:17805"/>
        <dbReference type="ChEBI" id="CHEBI:15377"/>
        <dbReference type="ChEBI" id="CHEBI:16708"/>
        <dbReference type="ChEBI" id="CHEBI:57856"/>
        <dbReference type="ChEBI" id="CHEBI:58195"/>
        <dbReference type="EC" id="3.2.2.9"/>
    </reaction>
</comment>
<dbReference type="GO" id="GO:0009164">
    <property type="term" value="P:nucleoside catabolic process"/>
    <property type="evidence" value="ECO:0007669"/>
    <property type="project" value="InterPro"/>
</dbReference>
<gene>
    <name evidence="6 8" type="primary">mtnN</name>
    <name evidence="8" type="ORF">HMPREF9098_0108</name>
</gene>
<dbReference type="GO" id="GO:0008930">
    <property type="term" value="F:methylthioadenosine nucleosidase activity"/>
    <property type="evidence" value="ECO:0007669"/>
    <property type="project" value="UniProtKB-UniRule"/>
</dbReference>
<evidence type="ECO:0000256" key="4">
    <source>
        <dbReference type="ARBA" id="ARBA00023167"/>
    </source>
</evidence>
<dbReference type="HAMAP" id="MF_01684">
    <property type="entry name" value="Salvage_MtnN"/>
    <property type="match status" value="1"/>
</dbReference>
<dbReference type="Gene3D" id="3.40.50.1580">
    <property type="entry name" value="Nucleoside phosphorylase domain"/>
    <property type="match status" value="1"/>
</dbReference>
<proteinExistence type="inferred from homology"/>
<keyword evidence="9" id="KW-1185">Reference proteome</keyword>
<reference evidence="8 9" key="1">
    <citation type="submission" date="2011-01" db="EMBL/GenBank/DDBJ databases">
        <authorList>
            <person name="Muzny D."/>
            <person name="Qin X."/>
            <person name="Deng J."/>
            <person name="Jiang H."/>
            <person name="Liu Y."/>
            <person name="Qu J."/>
            <person name="Song X.-Z."/>
            <person name="Zhang L."/>
            <person name="Thornton R."/>
            <person name="Coyle M."/>
            <person name="Francisco L."/>
            <person name="Jackson L."/>
            <person name="Javaid M."/>
            <person name="Korchina V."/>
            <person name="Kovar C."/>
            <person name="Mata R."/>
            <person name="Mathew T."/>
            <person name="Ngo R."/>
            <person name="Nguyen L."/>
            <person name="Nguyen N."/>
            <person name="Okwuonu G."/>
            <person name="Ongeri F."/>
            <person name="Pham C."/>
            <person name="Simmons D."/>
            <person name="Wilczek-Boney K."/>
            <person name="Hale W."/>
            <person name="Jakkamsetti A."/>
            <person name="Pham P."/>
            <person name="Ruth R."/>
            <person name="San Lucas F."/>
            <person name="Warren J."/>
            <person name="Zhang J."/>
            <person name="Zhao Z."/>
            <person name="Zhou C."/>
            <person name="Zhu D."/>
            <person name="Lee S."/>
            <person name="Bess C."/>
            <person name="Blankenburg K."/>
            <person name="Forbes L."/>
            <person name="Fu Q."/>
            <person name="Gubbala S."/>
            <person name="Hirani K."/>
            <person name="Jayaseelan J.C."/>
            <person name="Lara F."/>
            <person name="Munidasa M."/>
            <person name="Palculict T."/>
            <person name="Patil S."/>
            <person name="Pu L.-L."/>
            <person name="Saada N."/>
            <person name="Tang L."/>
            <person name="Weissenberger G."/>
            <person name="Zhu Y."/>
            <person name="Hemphill L."/>
            <person name="Shang Y."/>
            <person name="Youmans B."/>
            <person name="Ayvaz T."/>
            <person name="Ross M."/>
            <person name="Santibanez J."/>
            <person name="Aqrawi P."/>
            <person name="Gross S."/>
            <person name="Joshi V."/>
            <person name="Fowler G."/>
            <person name="Nazareth L."/>
            <person name="Reid J."/>
            <person name="Worley K."/>
            <person name="Petrosino J."/>
            <person name="Highlander S."/>
            <person name="Gibbs R."/>
        </authorList>
    </citation>
    <scope>NUCLEOTIDE SEQUENCE [LARGE SCALE GENOMIC DNA]</scope>
    <source>
        <strain evidence="8 9">ATCC 33394</strain>
    </source>
</reference>
<comment type="similarity">
    <text evidence="6">Belongs to the PNP/UDP phosphorylase family. MtnN subfamily.</text>
</comment>
<dbReference type="CDD" id="cd09008">
    <property type="entry name" value="MTAN"/>
    <property type="match status" value="1"/>
</dbReference>
<dbReference type="Pfam" id="PF01048">
    <property type="entry name" value="PNP_UDP_1"/>
    <property type="match status" value="1"/>
</dbReference>
<dbReference type="InterPro" id="IPR010049">
    <property type="entry name" value="MTA_SAH_Nsdase"/>
</dbReference>
<dbReference type="GO" id="GO:0019284">
    <property type="term" value="P:L-methionine salvage from S-adenosylmethionine"/>
    <property type="evidence" value="ECO:0007669"/>
    <property type="project" value="TreeGrafter"/>
</dbReference>
<evidence type="ECO:0000313" key="9">
    <source>
        <dbReference type="Proteomes" id="UP000004088"/>
    </source>
</evidence>
<evidence type="ECO:0000256" key="5">
    <source>
        <dbReference type="ARBA" id="ARBA00050313"/>
    </source>
</evidence>
<comment type="catalytic activity">
    <reaction evidence="6">
        <text>S-methyl-5'-thioadenosine + H2O = 5-(methylsulfanyl)-D-ribose + adenine</text>
        <dbReference type="Rhea" id="RHEA:13617"/>
        <dbReference type="ChEBI" id="CHEBI:15377"/>
        <dbReference type="ChEBI" id="CHEBI:16708"/>
        <dbReference type="ChEBI" id="CHEBI:17509"/>
        <dbReference type="ChEBI" id="CHEBI:78440"/>
        <dbReference type="EC" id="3.2.2.9"/>
    </reaction>
</comment>
<protein>
    <recommendedName>
        <fullName evidence="6">5'-methylthioadenosine/S-adenosylhomocysteine nucleosidase</fullName>
        <shortName evidence="6">MTA/SAH nucleosidase</shortName>
        <shortName evidence="6">MTAN</shortName>
        <ecNumber evidence="6">3.2.2.9</ecNumber>
    </recommendedName>
    <alternativeName>
        <fullName evidence="6">5'-deoxyadenosine nucleosidase</fullName>
        <shortName evidence="6">DOA nucleosidase</shortName>
        <shortName evidence="6">dAdo nucleosidase</shortName>
    </alternativeName>
    <alternativeName>
        <fullName evidence="6">5'-methylthioadenosine nucleosidase</fullName>
        <shortName evidence="6">MTA nucleosidase</shortName>
    </alternativeName>
    <alternativeName>
        <fullName evidence="6">S-adenosylhomocysteine nucleosidase</fullName>
        <shortName evidence="6">AdoHcy nucleosidase</shortName>
        <shortName evidence="6">SAH nucleosidase</shortName>
        <shortName evidence="6">SRH nucleosidase</shortName>
    </alternativeName>
</protein>
<dbReference type="RefSeq" id="WP_003780905.1">
    <property type="nucleotide sequence ID" value="NZ_GL870929.1"/>
</dbReference>